<proteinExistence type="inferred from homology"/>
<dbReference type="AlphaFoldDB" id="A0A1I5CEI3"/>
<protein>
    <recommendedName>
        <fullName evidence="1">UPF0246 protein SAMN04489757_10312</fullName>
    </recommendedName>
</protein>
<organism evidence="2 3">
    <name type="scientific">Anaerocolumna aminovalerica</name>
    <dbReference type="NCBI Taxonomy" id="1527"/>
    <lineage>
        <taxon>Bacteria</taxon>
        <taxon>Bacillati</taxon>
        <taxon>Bacillota</taxon>
        <taxon>Clostridia</taxon>
        <taxon>Lachnospirales</taxon>
        <taxon>Lachnospiraceae</taxon>
        <taxon>Anaerocolumna</taxon>
    </lineage>
</organism>
<keyword evidence="3" id="KW-1185">Reference proteome</keyword>
<dbReference type="PANTHER" id="PTHR30283:SF4">
    <property type="entry name" value="PEROXIDE STRESS RESISTANCE PROTEIN YAAA"/>
    <property type="match status" value="1"/>
</dbReference>
<evidence type="ECO:0000313" key="3">
    <source>
        <dbReference type="Proteomes" id="UP000198806"/>
    </source>
</evidence>
<reference evidence="2 3" key="1">
    <citation type="submission" date="2016-10" db="EMBL/GenBank/DDBJ databases">
        <authorList>
            <person name="de Groot N.N."/>
        </authorList>
    </citation>
    <scope>NUCLEOTIDE SEQUENCE [LARGE SCALE GENOMIC DNA]</scope>
    <source>
        <strain evidence="2 3">DSM 1283</strain>
    </source>
</reference>
<dbReference type="GO" id="GO:0033194">
    <property type="term" value="P:response to hydroperoxide"/>
    <property type="evidence" value="ECO:0007669"/>
    <property type="project" value="TreeGrafter"/>
</dbReference>
<comment type="similarity">
    <text evidence="1">Belongs to the UPF0246 family.</text>
</comment>
<dbReference type="InterPro" id="IPR005583">
    <property type="entry name" value="YaaA"/>
</dbReference>
<dbReference type="Pfam" id="PF03883">
    <property type="entry name" value="H2O2_YaaD"/>
    <property type="match status" value="1"/>
</dbReference>
<dbReference type="STRING" id="1527.SAMN04489757_10312"/>
<evidence type="ECO:0000313" key="2">
    <source>
        <dbReference type="EMBL" id="SFN85326.1"/>
    </source>
</evidence>
<dbReference type="HAMAP" id="MF_00652">
    <property type="entry name" value="UPF0246"/>
    <property type="match status" value="1"/>
</dbReference>
<dbReference type="GO" id="GO:0005829">
    <property type="term" value="C:cytosol"/>
    <property type="evidence" value="ECO:0007669"/>
    <property type="project" value="TreeGrafter"/>
</dbReference>
<accession>A0A1I5CEI3</accession>
<dbReference type="Proteomes" id="UP000198806">
    <property type="component" value="Unassembled WGS sequence"/>
</dbReference>
<evidence type="ECO:0000256" key="1">
    <source>
        <dbReference type="HAMAP-Rule" id="MF_00652"/>
    </source>
</evidence>
<dbReference type="EMBL" id="FOWD01000003">
    <property type="protein sequence ID" value="SFN85326.1"/>
    <property type="molecule type" value="Genomic_DNA"/>
</dbReference>
<name>A0A1I5CEI3_9FIRM</name>
<dbReference type="PANTHER" id="PTHR30283">
    <property type="entry name" value="PEROXIDE STRESS RESPONSE PROTEIN YAAA"/>
    <property type="match status" value="1"/>
</dbReference>
<sequence>MWYGFDKSLFTRRIIVKVIISPAKNMRVIPKEDLTLTNPKYIKQAKYLISILKEYSPFELESLMGINPKLAMGTFVDFQSWSEKKHETPALLAYHGLQYMNVAPDTFSREDFDFAGETVRILSGLYGMVKASDKVYPYRLEMQCKLDISGKNLYGFWGDTLYKELFQSQEIIINLASKEYSSVIEPYLLPFDRMITCDFKVMKGGKLRTLATEAKMARGQMVRYIIKNRINNPEDLKGFSWNDYYFETLESMENRYTFIKN</sequence>
<gene>
    <name evidence="2" type="ORF">SAMN04489757_10312</name>
</gene>
<dbReference type="NCBIfam" id="NF002543">
    <property type="entry name" value="PRK02101.1-4"/>
    <property type="match status" value="1"/>
</dbReference>